<evidence type="ECO:0000313" key="2">
    <source>
        <dbReference type="Proteomes" id="UP000692954"/>
    </source>
</evidence>
<dbReference type="Proteomes" id="UP000692954">
    <property type="component" value="Unassembled WGS sequence"/>
</dbReference>
<accession>A0A8S1N458</accession>
<proteinExistence type="predicted"/>
<protein>
    <submittedName>
        <fullName evidence="1">Uncharacterized protein</fullName>
    </submittedName>
</protein>
<gene>
    <name evidence="1" type="ORF">PSON_ATCC_30995.1.T0470008</name>
</gene>
<sequence>MLLEDDQRINQTQIEITIEDLQLIEDSILNQQRQTSNINQDVSQQSNLRQKLKDNTCKTLSIIMQADGVYNLLAYNEEDLKDFIEDSTIAIQESKWKPQGWDKFMFESLIQRNQKRASISIGMERCMDRYLICSVICFDENKHLVVANTKYGNNMNYEMGCEKQGSLIRKIYLVLLREYFNTMVSIIYWIIDTEERFFKQIQQNDWAKQHRMHIQTEGQVKTQIQRLLDDGDDFQRNGMKYKITDAFFQRLKQGQQQLQI</sequence>
<reference evidence="1" key="1">
    <citation type="submission" date="2021-01" db="EMBL/GenBank/DDBJ databases">
        <authorList>
            <consortium name="Genoscope - CEA"/>
            <person name="William W."/>
        </authorList>
    </citation>
    <scope>NUCLEOTIDE SEQUENCE</scope>
</reference>
<keyword evidence="2" id="KW-1185">Reference proteome</keyword>
<name>A0A8S1N458_9CILI</name>
<organism evidence="1 2">
    <name type="scientific">Paramecium sonneborni</name>
    <dbReference type="NCBI Taxonomy" id="65129"/>
    <lineage>
        <taxon>Eukaryota</taxon>
        <taxon>Sar</taxon>
        <taxon>Alveolata</taxon>
        <taxon>Ciliophora</taxon>
        <taxon>Intramacronucleata</taxon>
        <taxon>Oligohymenophorea</taxon>
        <taxon>Peniculida</taxon>
        <taxon>Parameciidae</taxon>
        <taxon>Paramecium</taxon>
    </lineage>
</organism>
<dbReference type="AlphaFoldDB" id="A0A8S1N458"/>
<comment type="caution">
    <text evidence="1">The sequence shown here is derived from an EMBL/GenBank/DDBJ whole genome shotgun (WGS) entry which is preliminary data.</text>
</comment>
<evidence type="ECO:0000313" key="1">
    <source>
        <dbReference type="EMBL" id="CAD8084483.1"/>
    </source>
</evidence>
<dbReference type="EMBL" id="CAJJDN010000047">
    <property type="protein sequence ID" value="CAD8084483.1"/>
    <property type="molecule type" value="Genomic_DNA"/>
</dbReference>